<dbReference type="EMBL" id="JAIVGD010000013">
    <property type="protein sequence ID" value="KAH0762838.1"/>
    <property type="molecule type" value="Genomic_DNA"/>
</dbReference>
<gene>
    <name evidence="1" type="ORF">KY290_018911</name>
</gene>
<proteinExistence type="predicted"/>
<sequence length="136" mass="14424">MSAVLVYVGSSADHRENCKLSKTTLFRDASIQTSSSAEASPVKAVEHTKKQACWHLVSSTLVDDPAGQVSSVVPDIIQMISVSICFPVSEEGASMMSSAIRLAIAGSHWGFSPPALAVLTGILLFMVLDECEITLI</sequence>
<name>A0ABQ7VGB8_SOLTU</name>
<protein>
    <submittedName>
        <fullName evidence="1">Uncharacterized protein</fullName>
    </submittedName>
</protein>
<comment type="caution">
    <text evidence="1">The sequence shown here is derived from an EMBL/GenBank/DDBJ whole genome shotgun (WGS) entry which is preliminary data.</text>
</comment>
<evidence type="ECO:0000313" key="2">
    <source>
        <dbReference type="Proteomes" id="UP000826656"/>
    </source>
</evidence>
<evidence type="ECO:0000313" key="1">
    <source>
        <dbReference type="EMBL" id="KAH0762838.1"/>
    </source>
</evidence>
<keyword evidence="2" id="KW-1185">Reference proteome</keyword>
<reference evidence="1 2" key="1">
    <citation type="journal article" date="2021" name="bioRxiv">
        <title>Chromosome-scale and haplotype-resolved genome assembly of a tetraploid potato cultivar.</title>
        <authorList>
            <person name="Sun H."/>
            <person name="Jiao W.-B."/>
            <person name="Krause K."/>
            <person name="Campoy J.A."/>
            <person name="Goel M."/>
            <person name="Folz-Donahue K."/>
            <person name="Kukat C."/>
            <person name="Huettel B."/>
            <person name="Schneeberger K."/>
        </authorList>
    </citation>
    <scope>NUCLEOTIDE SEQUENCE [LARGE SCALE GENOMIC DNA]</scope>
    <source>
        <strain evidence="1">SolTubOtavaFocal</strain>
        <tissue evidence="1">Leaves</tissue>
    </source>
</reference>
<organism evidence="1 2">
    <name type="scientific">Solanum tuberosum</name>
    <name type="common">Potato</name>
    <dbReference type="NCBI Taxonomy" id="4113"/>
    <lineage>
        <taxon>Eukaryota</taxon>
        <taxon>Viridiplantae</taxon>
        <taxon>Streptophyta</taxon>
        <taxon>Embryophyta</taxon>
        <taxon>Tracheophyta</taxon>
        <taxon>Spermatophyta</taxon>
        <taxon>Magnoliopsida</taxon>
        <taxon>eudicotyledons</taxon>
        <taxon>Gunneridae</taxon>
        <taxon>Pentapetalae</taxon>
        <taxon>asterids</taxon>
        <taxon>lamiids</taxon>
        <taxon>Solanales</taxon>
        <taxon>Solanaceae</taxon>
        <taxon>Solanoideae</taxon>
        <taxon>Solaneae</taxon>
        <taxon>Solanum</taxon>
    </lineage>
</organism>
<dbReference type="Proteomes" id="UP000826656">
    <property type="component" value="Unassembled WGS sequence"/>
</dbReference>
<accession>A0ABQ7VGB8</accession>